<feature type="region of interest" description="Disordered" evidence="1">
    <location>
        <begin position="123"/>
        <end position="184"/>
    </location>
</feature>
<dbReference type="AlphaFoldDB" id="A0A4R5A7P6"/>
<keyword evidence="4" id="KW-1185">Reference proteome</keyword>
<comment type="caution">
    <text evidence="3">The sequence shown here is derived from an EMBL/GenBank/DDBJ whole genome shotgun (WGS) entry which is preliminary data.</text>
</comment>
<dbReference type="Pfam" id="PF04341">
    <property type="entry name" value="DUF485"/>
    <property type="match status" value="1"/>
</dbReference>
<proteinExistence type="predicted"/>
<name>A0A4R5A7P6_9ACTN</name>
<dbReference type="PANTHER" id="PTHR38441:SF1">
    <property type="entry name" value="MEMBRANE PROTEIN"/>
    <property type="match status" value="1"/>
</dbReference>
<keyword evidence="2" id="KW-0812">Transmembrane</keyword>
<dbReference type="Proteomes" id="UP000294513">
    <property type="component" value="Unassembled WGS sequence"/>
</dbReference>
<dbReference type="RefSeq" id="WP_131902364.1">
    <property type="nucleotide sequence ID" value="NZ_SMKU01000345.1"/>
</dbReference>
<gene>
    <name evidence="3" type="ORF">E1298_38725</name>
</gene>
<evidence type="ECO:0000313" key="4">
    <source>
        <dbReference type="Proteomes" id="UP000294513"/>
    </source>
</evidence>
<dbReference type="InterPro" id="IPR036259">
    <property type="entry name" value="MFS_trans_sf"/>
</dbReference>
<dbReference type="SUPFAM" id="SSF103473">
    <property type="entry name" value="MFS general substrate transporter"/>
    <property type="match status" value="1"/>
</dbReference>
<accession>A0A4R5A7P6</accession>
<sequence length="184" mass="19443">MTTESSGPGPADGGLDNAAYARLRGTPEFEALRLAFRRFVFPMTVAFLAWYLLYVVLSAYARGFMGHKVAGEINVALIFGLLQFVSTFLIAWLYERYARGKLEPLAAEVKSGAAAMGGAAAAPAAPKAKSLTKDAPKAASDESAEPAKAGEPARAEEPAKAEAEETKETPETKGEAGRSKEDGE</sequence>
<protein>
    <submittedName>
        <fullName evidence="3">DUF485 domain-containing protein</fullName>
    </submittedName>
</protein>
<keyword evidence="2" id="KW-1133">Transmembrane helix</keyword>
<dbReference type="PANTHER" id="PTHR38441">
    <property type="entry name" value="INTEGRAL MEMBRANE PROTEIN-RELATED"/>
    <property type="match status" value="1"/>
</dbReference>
<keyword evidence="2" id="KW-0472">Membrane</keyword>
<evidence type="ECO:0000256" key="1">
    <source>
        <dbReference type="SAM" id="MobiDB-lite"/>
    </source>
</evidence>
<dbReference type="EMBL" id="SMKU01000345">
    <property type="protein sequence ID" value="TDD68163.1"/>
    <property type="molecule type" value="Genomic_DNA"/>
</dbReference>
<feature type="compositionally biased region" description="Basic and acidic residues" evidence="1">
    <location>
        <begin position="131"/>
        <end position="140"/>
    </location>
</feature>
<evidence type="ECO:0000256" key="2">
    <source>
        <dbReference type="SAM" id="Phobius"/>
    </source>
</evidence>
<reference evidence="3 4" key="1">
    <citation type="submission" date="2019-03" db="EMBL/GenBank/DDBJ databases">
        <title>Draft genome sequences of novel Actinobacteria.</title>
        <authorList>
            <person name="Sahin N."/>
            <person name="Ay H."/>
            <person name="Saygin H."/>
        </authorList>
    </citation>
    <scope>NUCLEOTIDE SEQUENCE [LARGE SCALE GENOMIC DNA]</scope>
    <source>
        <strain evidence="3 4">H3C3</strain>
    </source>
</reference>
<dbReference type="OrthoDB" id="3543412at2"/>
<feature type="transmembrane region" description="Helical" evidence="2">
    <location>
        <begin position="39"/>
        <end position="61"/>
    </location>
</feature>
<evidence type="ECO:0000313" key="3">
    <source>
        <dbReference type="EMBL" id="TDD68163.1"/>
    </source>
</evidence>
<dbReference type="InterPro" id="IPR007436">
    <property type="entry name" value="DUF485"/>
</dbReference>
<feature type="transmembrane region" description="Helical" evidence="2">
    <location>
        <begin position="73"/>
        <end position="94"/>
    </location>
</feature>
<organism evidence="3 4">
    <name type="scientific">Actinomadura rubrisoli</name>
    <dbReference type="NCBI Taxonomy" id="2530368"/>
    <lineage>
        <taxon>Bacteria</taxon>
        <taxon>Bacillati</taxon>
        <taxon>Actinomycetota</taxon>
        <taxon>Actinomycetes</taxon>
        <taxon>Streptosporangiales</taxon>
        <taxon>Thermomonosporaceae</taxon>
        <taxon>Actinomadura</taxon>
    </lineage>
</organism>
<feature type="compositionally biased region" description="Basic and acidic residues" evidence="1">
    <location>
        <begin position="151"/>
        <end position="184"/>
    </location>
</feature>